<feature type="transmembrane region" description="Helical" evidence="12">
    <location>
        <begin position="6"/>
        <end position="26"/>
    </location>
</feature>
<comment type="subcellular location">
    <subcellularLocation>
        <location evidence="1">Cell membrane</location>
        <topology evidence="1">Multi-pass membrane protein</topology>
    </subcellularLocation>
</comment>
<dbReference type="InterPro" id="IPR059000">
    <property type="entry name" value="ATPase_P-type_domA"/>
</dbReference>
<dbReference type="CDD" id="cd07551">
    <property type="entry name" value="P-type_ATPase_HM_ZosA_PfeT-like"/>
    <property type="match status" value="1"/>
</dbReference>
<comment type="caution">
    <text evidence="14">The sequence shown here is derived from an EMBL/GenBank/DDBJ whole genome shotgun (WGS) entry which is preliminary data.</text>
</comment>
<proteinExistence type="inferred from homology"/>
<dbReference type="FunFam" id="2.70.150.10:FF:000002">
    <property type="entry name" value="Copper-transporting ATPase 1, putative"/>
    <property type="match status" value="1"/>
</dbReference>
<evidence type="ECO:0000259" key="13">
    <source>
        <dbReference type="Pfam" id="PF00122"/>
    </source>
</evidence>
<evidence type="ECO:0000256" key="7">
    <source>
        <dbReference type="ARBA" id="ARBA00022842"/>
    </source>
</evidence>
<dbReference type="SUPFAM" id="SSF56784">
    <property type="entry name" value="HAD-like"/>
    <property type="match status" value="1"/>
</dbReference>
<evidence type="ECO:0000256" key="12">
    <source>
        <dbReference type="RuleBase" id="RU362081"/>
    </source>
</evidence>
<evidence type="ECO:0000256" key="4">
    <source>
        <dbReference type="ARBA" id="ARBA00022723"/>
    </source>
</evidence>
<dbReference type="RefSeq" id="WP_322808342.1">
    <property type="nucleotide sequence ID" value="NZ_JAVBVO010000001.1"/>
</dbReference>
<dbReference type="Gene3D" id="3.40.50.1000">
    <property type="entry name" value="HAD superfamily/HAD-like"/>
    <property type="match status" value="1"/>
</dbReference>
<dbReference type="InterPro" id="IPR001757">
    <property type="entry name" value="P_typ_ATPase"/>
</dbReference>
<keyword evidence="6 12" id="KW-0067">ATP-binding</keyword>
<dbReference type="SUPFAM" id="SSF81653">
    <property type="entry name" value="Calcium ATPase, transduction domain A"/>
    <property type="match status" value="1"/>
</dbReference>
<feature type="domain" description="P-type ATPase A" evidence="13">
    <location>
        <begin position="117"/>
        <end position="218"/>
    </location>
</feature>
<evidence type="ECO:0000256" key="3">
    <source>
        <dbReference type="ARBA" id="ARBA00022692"/>
    </source>
</evidence>
<dbReference type="InterPro" id="IPR027256">
    <property type="entry name" value="P-typ_ATPase_IB"/>
</dbReference>
<gene>
    <name evidence="14" type="ORF">RAK27_01785</name>
</gene>
<dbReference type="EMBL" id="JAVBVO010000001">
    <property type="protein sequence ID" value="MDZ5757386.1"/>
    <property type="molecule type" value="Genomic_DNA"/>
</dbReference>
<keyword evidence="5 12" id="KW-0547">Nucleotide-binding</keyword>
<dbReference type="Gene3D" id="2.70.150.10">
    <property type="entry name" value="Calcium-transporting ATPase, cytoplasmic transduction domain A"/>
    <property type="match status" value="1"/>
</dbReference>
<dbReference type="NCBIfam" id="TIGR01494">
    <property type="entry name" value="ATPase_P-type"/>
    <property type="match status" value="1"/>
</dbReference>
<feature type="transmembrane region" description="Helical" evidence="12">
    <location>
        <begin position="269"/>
        <end position="292"/>
    </location>
</feature>
<evidence type="ECO:0000256" key="10">
    <source>
        <dbReference type="ARBA" id="ARBA00023065"/>
    </source>
</evidence>
<evidence type="ECO:0000256" key="6">
    <source>
        <dbReference type="ARBA" id="ARBA00022840"/>
    </source>
</evidence>
<comment type="similarity">
    <text evidence="2 12">Belongs to the cation transport ATPase (P-type) (TC 3.A.3) family. Type IB subfamily.</text>
</comment>
<evidence type="ECO:0000256" key="9">
    <source>
        <dbReference type="ARBA" id="ARBA00022989"/>
    </source>
</evidence>
<dbReference type="GO" id="GO:0005524">
    <property type="term" value="F:ATP binding"/>
    <property type="evidence" value="ECO:0007669"/>
    <property type="project" value="UniProtKB-UniRule"/>
</dbReference>
<dbReference type="Proteomes" id="UP001290462">
    <property type="component" value="Unassembled WGS sequence"/>
</dbReference>
<dbReference type="PROSITE" id="PS00154">
    <property type="entry name" value="ATPASE_E1_E2"/>
    <property type="match status" value="1"/>
</dbReference>
<dbReference type="PRINTS" id="PR00941">
    <property type="entry name" value="CDATPASE"/>
</dbReference>
<keyword evidence="10" id="KW-0813">Transport</keyword>
<dbReference type="PANTHER" id="PTHR43079:SF1">
    <property type="entry name" value="CADMIUM_ZINC-TRANSPORTING ATPASE HMA1, CHLOROPLASTIC-RELATED"/>
    <property type="match status" value="1"/>
</dbReference>
<keyword evidence="3 12" id="KW-0812">Transmembrane</keyword>
<dbReference type="GO" id="GO:0016887">
    <property type="term" value="F:ATP hydrolysis activity"/>
    <property type="evidence" value="ECO:0007669"/>
    <property type="project" value="InterPro"/>
</dbReference>
<feature type="transmembrane region" description="Helical" evidence="12">
    <location>
        <begin position="577"/>
        <end position="596"/>
    </location>
</feature>
<dbReference type="AlphaFoldDB" id="A0AAW9K223"/>
<sequence>MKLLKNNPAMIATLISGLLILLGWILKLNEQETIATFIFLTSFIIGGFKQAKEGFIDTYQNKNLNVDILMVLAAIGASIIGYWMEGALLIFIFSLSGSLEEYATNKSTEAIASLMHMQPETALKIQKDGSTKEVSIKSLAIGDSIFVPKGASIPIDGIIEKGNGIIDEAAISGEPLPVEKSVGDPIFGGTINLYEGLTFTVSKDVQDTLFSKIIRLVEEAQNTPSKTATLIKKIESTYVKIVLTFVPIMIAIFYFGLHWGWNESFYRGMVLLVVASPCALVASATPATLAAISNGAKHGILFKGGAHLENFSQIKAIAFDKTGTLTQGMPVVTDSYFTPDCTVDETINAVVAMEKTSTHPLAKAIVNFLEPKMTESIDLQFIKDHTGHGLACQAYADQWKIGKKEYIGTDIQENSVLFQEAELLQKQGKTVVYITRNAQTVGYLGLLDVPKSDAKEMIAFFKKQHIQTIMITGDNEATGQTIGKQLGLDKIYANCLPETKTTIIADLKEEYGMIAMVGDGINDAPALASAAIGIAMGAGTDIAMDVADVVLMKNELSKLNYSYELSQKLKKITIQNMIFSITIISVLILSNLFQLINLPLGVIGHEGSTILVILNGLRLLRPMKSHTTHSKMRKHPSKEAFLTNSLTK</sequence>
<dbReference type="PRINTS" id="PR00119">
    <property type="entry name" value="CATATPASE"/>
</dbReference>
<organism evidence="14 15">
    <name type="scientific">Carnobacterium maltaromaticum</name>
    <name type="common">Carnobacterium piscicola</name>
    <dbReference type="NCBI Taxonomy" id="2751"/>
    <lineage>
        <taxon>Bacteria</taxon>
        <taxon>Bacillati</taxon>
        <taxon>Bacillota</taxon>
        <taxon>Bacilli</taxon>
        <taxon>Lactobacillales</taxon>
        <taxon>Carnobacteriaceae</taxon>
        <taxon>Carnobacterium</taxon>
    </lineage>
</organism>
<dbReference type="SFLD" id="SFLDF00027">
    <property type="entry name" value="p-type_atpase"/>
    <property type="match status" value="1"/>
</dbReference>
<evidence type="ECO:0000256" key="5">
    <source>
        <dbReference type="ARBA" id="ARBA00022741"/>
    </source>
</evidence>
<dbReference type="SFLD" id="SFLDS00003">
    <property type="entry name" value="Haloacid_Dehalogenase"/>
    <property type="match status" value="1"/>
</dbReference>
<dbReference type="SUPFAM" id="SSF81665">
    <property type="entry name" value="Calcium ATPase, transmembrane domain M"/>
    <property type="match status" value="1"/>
</dbReference>
<evidence type="ECO:0000256" key="8">
    <source>
        <dbReference type="ARBA" id="ARBA00022967"/>
    </source>
</evidence>
<dbReference type="InterPro" id="IPR044492">
    <property type="entry name" value="P_typ_ATPase_HD_dom"/>
</dbReference>
<dbReference type="InterPro" id="IPR023298">
    <property type="entry name" value="ATPase_P-typ_TM_dom_sf"/>
</dbReference>
<keyword evidence="10" id="KW-0406">Ion transport</keyword>
<feature type="transmembrane region" description="Helical" evidence="12">
    <location>
        <begin position="33"/>
        <end position="48"/>
    </location>
</feature>
<dbReference type="InterPro" id="IPR036412">
    <property type="entry name" value="HAD-like_sf"/>
</dbReference>
<dbReference type="InterPro" id="IPR008250">
    <property type="entry name" value="ATPase_P-typ_transduc_dom_A_sf"/>
</dbReference>
<evidence type="ECO:0000256" key="2">
    <source>
        <dbReference type="ARBA" id="ARBA00006024"/>
    </source>
</evidence>
<evidence type="ECO:0000256" key="11">
    <source>
        <dbReference type="ARBA" id="ARBA00023136"/>
    </source>
</evidence>
<keyword evidence="12" id="KW-1003">Cell membrane</keyword>
<dbReference type="InterPro" id="IPR051949">
    <property type="entry name" value="Cation_Transport_ATPase"/>
</dbReference>
<dbReference type="InterPro" id="IPR023299">
    <property type="entry name" value="ATPase_P-typ_cyto_dom_N"/>
</dbReference>
<dbReference type="GO" id="GO:0005886">
    <property type="term" value="C:plasma membrane"/>
    <property type="evidence" value="ECO:0007669"/>
    <property type="project" value="UniProtKB-SubCell"/>
</dbReference>
<dbReference type="NCBIfam" id="TIGR01525">
    <property type="entry name" value="ATPase-IB_hvy"/>
    <property type="match status" value="1"/>
</dbReference>
<keyword evidence="9 12" id="KW-1133">Transmembrane helix</keyword>
<protein>
    <submittedName>
        <fullName evidence="14">Heavy metal translocating P-type ATPase</fullName>
    </submittedName>
</protein>
<evidence type="ECO:0000313" key="14">
    <source>
        <dbReference type="EMBL" id="MDZ5757386.1"/>
    </source>
</evidence>
<keyword evidence="8" id="KW-1278">Translocase</keyword>
<dbReference type="SFLD" id="SFLDG00002">
    <property type="entry name" value="C1.7:_P-type_atpase_like"/>
    <property type="match status" value="1"/>
</dbReference>
<evidence type="ECO:0000313" key="15">
    <source>
        <dbReference type="Proteomes" id="UP001290462"/>
    </source>
</evidence>
<dbReference type="Pfam" id="PF00122">
    <property type="entry name" value="E1-E2_ATPase"/>
    <property type="match status" value="1"/>
</dbReference>
<reference evidence="14" key="1">
    <citation type="submission" date="2023-08" db="EMBL/GenBank/DDBJ databases">
        <title>Genomic characterization of piscicolin 126 produced by Carnobacterium maltaromaticum CM22 strain isolated from salmon (Salmo salar).</title>
        <authorList>
            <person name="Gonzalez-Gragera E."/>
            <person name="Garcia-Lopez J.D."/>
            <person name="Teso-Perez C."/>
            <person name="Gimenez-Hernandez I."/>
            <person name="Peralta-Sanchez J.M."/>
            <person name="Valdivia E."/>
            <person name="Montalban-Lopez M."/>
            <person name="Martin-Platero A.M."/>
            <person name="Banos A."/>
            <person name="Martinez-Bueno M."/>
        </authorList>
    </citation>
    <scope>NUCLEOTIDE SEQUENCE</scope>
    <source>
        <strain evidence="14">CM22</strain>
    </source>
</reference>
<feature type="transmembrane region" description="Helical" evidence="12">
    <location>
        <begin position="238"/>
        <end position="257"/>
    </location>
</feature>
<accession>A0AAW9K223</accession>
<dbReference type="GO" id="GO:0046872">
    <property type="term" value="F:metal ion binding"/>
    <property type="evidence" value="ECO:0007669"/>
    <property type="project" value="UniProtKB-KW"/>
</dbReference>
<keyword evidence="4 12" id="KW-0479">Metal-binding</keyword>
<keyword evidence="7" id="KW-0460">Magnesium</keyword>
<dbReference type="InterPro" id="IPR018303">
    <property type="entry name" value="ATPase_P-typ_P_site"/>
</dbReference>
<dbReference type="GO" id="GO:0019829">
    <property type="term" value="F:ATPase-coupled monoatomic cation transmembrane transporter activity"/>
    <property type="evidence" value="ECO:0007669"/>
    <property type="project" value="InterPro"/>
</dbReference>
<dbReference type="InterPro" id="IPR023214">
    <property type="entry name" value="HAD_sf"/>
</dbReference>
<dbReference type="Pfam" id="PF00702">
    <property type="entry name" value="Hydrolase"/>
    <property type="match status" value="1"/>
</dbReference>
<dbReference type="Gene3D" id="3.40.1110.10">
    <property type="entry name" value="Calcium-transporting ATPase, cytoplasmic domain N"/>
    <property type="match status" value="1"/>
</dbReference>
<keyword evidence="11 12" id="KW-0472">Membrane</keyword>
<name>A0AAW9K223_CARML</name>
<dbReference type="PANTHER" id="PTHR43079">
    <property type="entry name" value="PROBABLE CADMIUM/ZINC-TRANSPORTING ATPASE HMA1"/>
    <property type="match status" value="1"/>
</dbReference>
<feature type="transmembrane region" description="Helical" evidence="12">
    <location>
        <begin position="68"/>
        <end position="93"/>
    </location>
</feature>
<evidence type="ECO:0000256" key="1">
    <source>
        <dbReference type="ARBA" id="ARBA00004651"/>
    </source>
</evidence>